<protein>
    <submittedName>
        <fullName evidence="4">Hypothetical_protein</fullName>
    </submittedName>
</protein>
<reference evidence="4 7" key="2">
    <citation type="submission" date="2024-07" db="EMBL/GenBank/DDBJ databases">
        <authorList>
            <person name="Akdeniz Z."/>
        </authorList>
    </citation>
    <scope>NUCLEOTIDE SEQUENCE [LARGE SCALE GENOMIC DNA]</scope>
</reference>
<keyword evidence="7" id="KW-1185">Reference proteome</keyword>
<evidence type="ECO:0000313" key="4">
    <source>
        <dbReference type="EMBL" id="CAL6092654.1"/>
    </source>
</evidence>
<accession>A0AA86UBY0</accession>
<evidence type="ECO:0000313" key="5">
    <source>
        <dbReference type="EMBL" id="CAL6092662.1"/>
    </source>
</evidence>
<dbReference type="EMBL" id="CAXDID020000446">
    <property type="protein sequence ID" value="CAL6092662.1"/>
    <property type="molecule type" value="Genomic_DNA"/>
</dbReference>
<name>A0AA86UBY0_9EUKA</name>
<dbReference type="Proteomes" id="UP001642409">
    <property type="component" value="Unassembled WGS sequence"/>
</dbReference>
<dbReference type="AlphaFoldDB" id="A0AA86UBY0"/>
<dbReference type="EMBL" id="CAXDID020000659">
    <property type="protein sequence ID" value="CAL6108920.1"/>
    <property type="molecule type" value="Genomic_DNA"/>
</dbReference>
<evidence type="ECO:0000313" key="1">
    <source>
        <dbReference type="EMBL" id="CAI9926732.1"/>
    </source>
</evidence>
<dbReference type="EMBL" id="CAXDID020000446">
    <property type="protein sequence ID" value="CAL6092654.1"/>
    <property type="molecule type" value="Genomic_DNA"/>
</dbReference>
<gene>
    <name evidence="1" type="ORF">HINF_LOCUS14377</name>
    <name evidence="2" type="ORF">HINF_LOCUS14381</name>
    <name evidence="3" type="ORF">HINF_LOCUS32777</name>
    <name evidence="4" type="ORF">HINF_LOCUS66369</name>
    <name evidence="5" type="ORF">HINF_LOCUS66373</name>
    <name evidence="6" type="ORF">HINF_LOCUS75197</name>
</gene>
<dbReference type="EMBL" id="CATOUU010000370">
    <property type="protein sequence ID" value="CAI9926736.1"/>
    <property type="molecule type" value="Genomic_DNA"/>
</dbReference>
<reference evidence="3" key="1">
    <citation type="submission" date="2023-06" db="EMBL/GenBank/DDBJ databases">
        <authorList>
            <person name="Kurt Z."/>
        </authorList>
    </citation>
    <scope>NUCLEOTIDE SEQUENCE</scope>
</reference>
<organism evidence="3">
    <name type="scientific">Hexamita inflata</name>
    <dbReference type="NCBI Taxonomy" id="28002"/>
    <lineage>
        <taxon>Eukaryota</taxon>
        <taxon>Metamonada</taxon>
        <taxon>Diplomonadida</taxon>
        <taxon>Hexamitidae</taxon>
        <taxon>Hexamitinae</taxon>
        <taxon>Hexamita</taxon>
    </lineage>
</organism>
<evidence type="ECO:0000313" key="6">
    <source>
        <dbReference type="EMBL" id="CAL6108920.1"/>
    </source>
</evidence>
<evidence type="ECO:0000313" key="2">
    <source>
        <dbReference type="EMBL" id="CAI9926736.1"/>
    </source>
</evidence>
<dbReference type="EMBL" id="CATOUU010000370">
    <property type="protein sequence ID" value="CAI9926732.1"/>
    <property type="molecule type" value="Genomic_DNA"/>
</dbReference>
<evidence type="ECO:0000313" key="7">
    <source>
        <dbReference type="Proteomes" id="UP001642409"/>
    </source>
</evidence>
<proteinExistence type="predicted"/>
<evidence type="ECO:0000313" key="3">
    <source>
        <dbReference type="EMBL" id="CAI9945132.1"/>
    </source>
</evidence>
<comment type="caution">
    <text evidence="3">The sequence shown here is derived from an EMBL/GenBank/DDBJ whole genome shotgun (WGS) entry which is preliminary data.</text>
</comment>
<sequence length="123" mass="14643">MSDSYTLTAKKQVLERLCQQYFDKNGSQYYNNMMETLKKCTKNNTFDEESTKIIMTEIFPIINGLGKLDIKRFLEVLDHILLHMYNKLPVEQMLKQSGFFQQCVEFVDQKRVQNVKFQLKKTE</sequence>
<dbReference type="EMBL" id="CATOUU010000738">
    <property type="protein sequence ID" value="CAI9945132.1"/>
    <property type="molecule type" value="Genomic_DNA"/>
</dbReference>